<evidence type="ECO:0000259" key="2">
    <source>
        <dbReference type="Pfam" id="PF13441"/>
    </source>
</evidence>
<keyword evidence="1" id="KW-0732">Signal</keyword>
<dbReference type="InterPro" id="IPR027367">
    <property type="entry name" value="Gly-zipper_YMGG"/>
</dbReference>
<organism evidence="3 4">
    <name type="scientific">Nibricoccus aquaticus</name>
    <dbReference type="NCBI Taxonomy" id="2576891"/>
    <lineage>
        <taxon>Bacteria</taxon>
        <taxon>Pseudomonadati</taxon>
        <taxon>Verrucomicrobiota</taxon>
        <taxon>Opitutia</taxon>
        <taxon>Opitutales</taxon>
        <taxon>Opitutaceae</taxon>
        <taxon>Nibricoccus</taxon>
    </lineage>
</organism>
<feature type="domain" description="YMGG-like Gly-zipper" evidence="2">
    <location>
        <begin position="127"/>
        <end position="172"/>
    </location>
</feature>
<gene>
    <name evidence="3" type="ORF">CMV30_06485</name>
</gene>
<dbReference type="EMBL" id="CP023344">
    <property type="protein sequence ID" value="ATC63625.1"/>
    <property type="molecule type" value="Genomic_DNA"/>
</dbReference>
<dbReference type="RefSeq" id="WP_096055257.1">
    <property type="nucleotide sequence ID" value="NZ_CP023344.1"/>
</dbReference>
<accession>A0A290Q4L3</accession>
<reference evidence="3 4" key="1">
    <citation type="submission" date="2017-09" db="EMBL/GenBank/DDBJ databases">
        <title>Complete genome sequence of Verrucomicrobial strain HZ-65, isolated from freshwater.</title>
        <authorList>
            <person name="Choi A."/>
        </authorList>
    </citation>
    <scope>NUCLEOTIDE SEQUENCE [LARGE SCALE GENOMIC DNA]</scope>
    <source>
        <strain evidence="3 4">HZ-65</strain>
    </source>
</reference>
<evidence type="ECO:0000313" key="4">
    <source>
        <dbReference type="Proteomes" id="UP000217265"/>
    </source>
</evidence>
<feature type="signal peptide" evidence="1">
    <location>
        <begin position="1"/>
        <end position="19"/>
    </location>
</feature>
<proteinExistence type="predicted"/>
<feature type="domain" description="YMGG-like Gly-zipper" evidence="2">
    <location>
        <begin position="25"/>
        <end position="67"/>
    </location>
</feature>
<keyword evidence="4" id="KW-1185">Reference proteome</keyword>
<evidence type="ECO:0000313" key="3">
    <source>
        <dbReference type="EMBL" id="ATC63625.1"/>
    </source>
</evidence>
<dbReference type="Proteomes" id="UP000217265">
    <property type="component" value="Chromosome"/>
</dbReference>
<protein>
    <recommendedName>
        <fullName evidence="2">YMGG-like Gly-zipper domain-containing protein</fullName>
    </recommendedName>
</protein>
<name>A0A290Q4L3_9BACT</name>
<evidence type="ECO:0000256" key="1">
    <source>
        <dbReference type="SAM" id="SignalP"/>
    </source>
</evidence>
<dbReference type="AlphaFoldDB" id="A0A290Q4L3"/>
<feature type="chain" id="PRO_5012493676" description="YMGG-like Gly-zipper domain-containing protein" evidence="1">
    <location>
        <begin position="20"/>
        <end position="230"/>
    </location>
</feature>
<dbReference type="Pfam" id="PF13441">
    <property type="entry name" value="Gly-zipper_YMGG"/>
    <property type="match status" value="2"/>
</dbReference>
<dbReference type="KEGG" id="vbh:CMV30_06485"/>
<sequence length="230" mass="24131">MKTTVVLLALVAVTQTAHAQYIRSETAGGALLGGIAGGIIGHNSGHDAWKGAAIGTVVGGLLGSSVSRESREIPMPSYRNGYGRDYGYYTPSYASYRSPLYHSDYSRSREPGYYGSSYTPYASTRSRASTGLLLGGIAGAVIGNNSGDLRNNPWRGAAIGATTGWLLGSIADQRARERARAAEITYVSTAAPEETPPATPAQTVPQTVIINNNYYGNSSAMAPANSLFGR</sequence>